<proteinExistence type="predicted"/>
<sequence length="278" mass="29157">MSLSTLINNEAAFKNATAIAPVEAIPSALIMTHSTVMANIEGDQPTARIAYVSVDPTAEITAEGAQINESQPTISELVVGTQKVAELTVITNEAYRHDYVPELIGNSLSKAITAKADTLFLGAPASEDSEKANHVTGLVNYKGIVDGGTLDGSLDAIIDTMSIIAANGGTPSNIVMGFDAWAVLLKLKGADKRAIISPDVANSAEPMLFGVPVTLSNRCPAKTILILDSSEIISAVGEVQAATSSERYFENDSIGLRATFRFGYGILHPNRVAKIAVA</sequence>
<dbReference type="SUPFAM" id="SSF56563">
    <property type="entry name" value="Major capsid protein gp5"/>
    <property type="match status" value="1"/>
</dbReference>
<name>A0A261F592_9BIFI</name>
<dbReference type="InterPro" id="IPR024455">
    <property type="entry name" value="Phage_capsid"/>
</dbReference>
<dbReference type="Proteomes" id="UP000243657">
    <property type="component" value="Unassembled WGS sequence"/>
</dbReference>
<comment type="subcellular location">
    <subcellularLocation>
        <location evidence="1">Virion</location>
    </subcellularLocation>
</comment>
<dbReference type="EMBL" id="MWWT01000006">
    <property type="protein sequence ID" value="OZG54066.1"/>
    <property type="molecule type" value="Genomic_DNA"/>
</dbReference>
<organism evidence="3 4">
    <name type="scientific">Alloscardovia macacae</name>
    <dbReference type="NCBI Taxonomy" id="1160091"/>
    <lineage>
        <taxon>Bacteria</taxon>
        <taxon>Bacillati</taxon>
        <taxon>Actinomycetota</taxon>
        <taxon>Actinomycetes</taxon>
        <taxon>Bifidobacteriales</taxon>
        <taxon>Bifidobacteriaceae</taxon>
        <taxon>Alloscardovia</taxon>
    </lineage>
</organism>
<comment type="caution">
    <text evidence="3">The sequence shown here is derived from an EMBL/GenBank/DDBJ whole genome shotgun (WGS) entry which is preliminary data.</text>
</comment>
<evidence type="ECO:0000256" key="1">
    <source>
        <dbReference type="ARBA" id="ARBA00004328"/>
    </source>
</evidence>
<dbReference type="Gene3D" id="3.30.2400.10">
    <property type="entry name" value="Major capsid protein gp5"/>
    <property type="match status" value="1"/>
</dbReference>
<dbReference type="InterPro" id="IPR054612">
    <property type="entry name" value="Phage_capsid-like_C"/>
</dbReference>
<evidence type="ECO:0000259" key="2">
    <source>
        <dbReference type="Pfam" id="PF05065"/>
    </source>
</evidence>
<evidence type="ECO:0000313" key="4">
    <source>
        <dbReference type="Proteomes" id="UP000243657"/>
    </source>
</evidence>
<dbReference type="RefSeq" id="WP_094726690.1">
    <property type="nucleotide sequence ID" value="NZ_JBHLWS010000012.1"/>
</dbReference>
<gene>
    <name evidence="3" type="ORF">ALMA_1030</name>
</gene>
<feature type="domain" description="Phage capsid-like C-terminal" evidence="2">
    <location>
        <begin position="53"/>
        <end position="275"/>
    </location>
</feature>
<dbReference type="NCBIfam" id="TIGR01554">
    <property type="entry name" value="major_cap_HK97"/>
    <property type="match status" value="1"/>
</dbReference>
<dbReference type="Pfam" id="PF05065">
    <property type="entry name" value="Phage_capsid"/>
    <property type="match status" value="1"/>
</dbReference>
<dbReference type="Gene3D" id="3.30.2320.10">
    <property type="entry name" value="hypothetical protein PF0899 domain"/>
    <property type="match status" value="1"/>
</dbReference>
<reference evidence="3 4" key="1">
    <citation type="journal article" date="2017" name="BMC Genomics">
        <title>Comparative genomic and phylogenomic analyses of the Bifidobacteriaceae family.</title>
        <authorList>
            <person name="Lugli G.A."/>
            <person name="Milani C."/>
            <person name="Turroni F."/>
            <person name="Duranti S."/>
            <person name="Mancabelli L."/>
            <person name="Mangifesta M."/>
            <person name="Ferrario C."/>
            <person name="Modesto M."/>
            <person name="Mattarelli P."/>
            <person name="Jiri K."/>
            <person name="van Sinderen D."/>
            <person name="Ventura M."/>
        </authorList>
    </citation>
    <scope>NUCLEOTIDE SEQUENCE [LARGE SCALE GENOMIC DNA]</scope>
    <source>
        <strain evidence="3 4">DSM 24762</strain>
    </source>
</reference>
<evidence type="ECO:0000313" key="3">
    <source>
        <dbReference type="EMBL" id="OZG54066.1"/>
    </source>
</evidence>
<protein>
    <submittedName>
        <fullName evidence="3">Major capsid protein</fullName>
    </submittedName>
</protein>
<accession>A0A261F592</accession>
<keyword evidence="4" id="KW-1185">Reference proteome</keyword>
<dbReference type="AlphaFoldDB" id="A0A261F592"/>